<dbReference type="AlphaFoldDB" id="A0A7Z9BZD2"/>
<dbReference type="InterPro" id="IPR027051">
    <property type="entry name" value="XdhC_Rossmann_dom"/>
</dbReference>
<feature type="domain" description="XdhC Rossmann" evidence="2">
    <location>
        <begin position="161"/>
        <end position="305"/>
    </location>
</feature>
<evidence type="ECO:0000259" key="2">
    <source>
        <dbReference type="Pfam" id="PF13478"/>
    </source>
</evidence>
<dbReference type="Proteomes" id="UP000184550">
    <property type="component" value="Unassembled WGS sequence"/>
</dbReference>
<feature type="domain" description="XdhC- CoxI" evidence="1">
    <location>
        <begin position="16"/>
        <end position="77"/>
    </location>
</feature>
<dbReference type="OrthoDB" id="9773039at2"/>
<keyword evidence="4" id="KW-1185">Reference proteome</keyword>
<evidence type="ECO:0000313" key="4">
    <source>
        <dbReference type="Proteomes" id="UP000184550"/>
    </source>
</evidence>
<dbReference type="RefSeq" id="WP_083625812.1">
    <property type="nucleotide sequence ID" value="NZ_LR734880.1"/>
</dbReference>
<accession>A0A7Z9BZD2</accession>
<evidence type="ECO:0000259" key="1">
    <source>
        <dbReference type="Pfam" id="PF02625"/>
    </source>
</evidence>
<protein>
    <submittedName>
        <fullName evidence="3">Xanthine and CO dehydrogenases maturation factor, XdhC/CoxF family</fullName>
    </submittedName>
</protein>
<organism evidence="3 4">
    <name type="scientific">Planktothrix serta PCC 8927</name>
    <dbReference type="NCBI Taxonomy" id="671068"/>
    <lineage>
        <taxon>Bacteria</taxon>
        <taxon>Bacillati</taxon>
        <taxon>Cyanobacteriota</taxon>
        <taxon>Cyanophyceae</taxon>
        <taxon>Oscillatoriophycideae</taxon>
        <taxon>Oscillatoriales</taxon>
        <taxon>Microcoleaceae</taxon>
        <taxon>Planktothrix</taxon>
    </lineage>
</organism>
<gene>
    <name evidence="3" type="ORF">PL8927_790162</name>
</gene>
<evidence type="ECO:0000313" key="3">
    <source>
        <dbReference type="EMBL" id="VXD24066.1"/>
    </source>
</evidence>
<proteinExistence type="predicted"/>
<reference evidence="3" key="1">
    <citation type="submission" date="2019-10" db="EMBL/GenBank/DDBJ databases">
        <authorList>
            <consortium name="Genoscope - CEA"/>
            <person name="William W."/>
        </authorList>
    </citation>
    <scope>NUCLEOTIDE SEQUENCE [LARGE SCALE GENOMIC DNA]</scope>
    <source>
        <strain evidence="3">BBR_PRJEB10992</strain>
    </source>
</reference>
<dbReference type="Pfam" id="PF02625">
    <property type="entry name" value="XdhC_CoxI"/>
    <property type="match status" value="1"/>
</dbReference>
<dbReference type="PANTHER" id="PTHR30388">
    <property type="entry name" value="ALDEHYDE OXIDOREDUCTASE MOLYBDENUM COFACTOR ASSEMBLY PROTEIN"/>
    <property type="match status" value="1"/>
</dbReference>
<dbReference type="PANTHER" id="PTHR30388:SF6">
    <property type="entry name" value="XANTHINE DEHYDROGENASE SUBUNIT A-RELATED"/>
    <property type="match status" value="1"/>
</dbReference>
<dbReference type="InterPro" id="IPR003777">
    <property type="entry name" value="XdhC_CoxI"/>
</dbReference>
<sequence length="317" mass="35080">MIIQFYQQLLQVLKEGDAVVATVTRVRGSVPREIGAKMIICAEGRTFDTIGGGLGEAQVIQQAIEVLETGQKQCVEIDLSGTPERETQGVCGGLMQVLLERWSGEKAIALTDQILNYLQAGKSMILVTSFDTTSPYLLAYEHPISTSDQTFIETLQPPPTLLIIGAGHIGEKLAKIADFMGFKIVIQDSRPELTQPERFPPNSIIFNQSITTVLEQLTCHNNLYIALVTRGHIYDIEALKCILNWNLAYQYIGMIGSKKRIKLVYQHLQESGVSLYQLEQIQAPIGLEIGALTPEEIAISIGAELIKVYRKQPKNPV</sequence>
<dbReference type="Pfam" id="PF13478">
    <property type="entry name" value="XdhC_C"/>
    <property type="match status" value="1"/>
</dbReference>
<dbReference type="SUPFAM" id="SSF51735">
    <property type="entry name" value="NAD(P)-binding Rossmann-fold domains"/>
    <property type="match status" value="1"/>
</dbReference>
<dbReference type="InterPro" id="IPR052698">
    <property type="entry name" value="MoCofactor_Util/Proc"/>
</dbReference>
<dbReference type="InterPro" id="IPR036291">
    <property type="entry name" value="NAD(P)-bd_dom_sf"/>
</dbReference>
<dbReference type="Gene3D" id="3.40.50.720">
    <property type="entry name" value="NAD(P)-binding Rossmann-like Domain"/>
    <property type="match status" value="1"/>
</dbReference>
<comment type="caution">
    <text evidence="3">The sequence shown here is derived from an EMBL/GenBank/DDBJ whole genome shotgun (WGS) entry which is preliminary data.</text>
</comment>
<dbReference type="EMBL" id="CZCU02000156">
    <property type="protein sequence ID" value="VXD24066.1"/>
    <property type="molecule type" value="Genomic_DNA"/>
</dbReference>
<name>A0A7Z9BZD2_9CYAN</name>